<reference evidence="12" key="1">
    <citation type="submission" date="2016-03" db="EMBL/GenBank/DDBJ databases">
        <title>Updated assembly of Pseudogymnoascus destructans, the fungus causing white-nose syndrome of bats.</title>
        <authorList>
            <person name="Palmer J.M."/>
            <person name="Drees K.P."/>
            <person name="Foster J.T."/>
            <person name="Lindner D.L."/>
        </authorList>
    </citation>
    <scope>NUCLEOTIDE SEQUENCE [LARGE SCALE GENOMIC DNA]</scope>
    <source>
        <strain evidence="12">20631-21</strain>
    </source>
</reference>
<dbReference type="GO" id="GO:0008143">
    <property type="term" value="F:poly(A) binding"/>
    <property type="evidence" value="ECO:0007669"/>
    <property type="project" value="TreeGrafter"/>
</dbReference>
<evidence type="ECO:0000256" key="10">
    <source>
        <dbReference type="SAM" id="MobiDB-lite"/>
    </source>
</evidence>
<name>A0A177AP25_9PEZI</name>
<dbReference type="OrthoDB" id="204958at2759"/>
<accession>A0A177AP25</accession>
<dbReference type="Pfam" id="PF25586">
    <property type="entry name" value="zf-CCCH_PAN3"/>
    <property type="match status" value="1"/>
</dbReference>
<feature type="compositionally biased region" description="Polar residues" evidence="10">
    <location>
        <begin position="102"/>
        <end position="117"/>
    </location>
</feature>
<dbReference type="AlphaFoldDB" id="A0A177AP25"/>
<evidence type="ECO:0000313" key="12">
    <source>
        <dbReference type="EMBL" id="OAF63272.1"/>
    </source>
</evidence>
<evidence type="ECO:0000256" key="3">
    <source>
        <dbReference type="ARBA" id="ARBA00022664"/>
    </source>
</evidence>
<keyword evidence="9" id="KW-0479">Metal-binding</keyword>
<dbReference type="InterPro" id="IPR030844">
    <property type="entry name" value="PAN3"/>
</dbReference>
<evidence type="ECO:0000256" key="2">
    <source>
        <dbReference type="ARBA" id="ARBA00022490"/>
    </source>
</evidence>
<feature type="binding site" evidence="8">
    <location>
        <begin position="399"/>
        <end position="400"/>
    </location>
    <ligand>
        <name>ATP</name>
        <dbReference type="ChEBI" id="CHEBI:30616"/>
    </ligand>
</feature>
<dbReference type="GO" id="GO:0005524">
    <property type="term" value="F:ATP binding"/>
    <property type="evidence" value="ECO:0007669"/>
    <property type="project" value="UniProtKB-UniRule"/>
</dbReference>
<gene>
    <name evidence="8 12" type="primary">PAN3</name>
    <name evidence="12" type="ORF">VC83_00025</name>
</gene>
<comment type="subunit">
    <text evidence="8">Homodimer. Forms a heterotrimer with a catalytic subunit PAN2 to form the poly(A)-nuclease (PAN) deadenylation complex. Interacts (via PAM-2 motif) with poly(A)-binding protein PAB1 (via PABC domain), conferring substrate specificity of the enzyme complex.</text>
</comment>
<keyword evidence="3 8" id="KW-0507">mRNA processing</keyword>
<dbReference type="PANTHER" id="PTHR12272">
    <property type="entry name" value="DEADENYLATION COMPLEX SUBUNIT PAN3"/>
    <property type="match status" value="1"/>
</dbReference>
<dbReference type="eggNOG" id="KOG3741">
    <property type="taxonomic scope" value="Eukaryota"/>
</dbReference>
<protein>
    <recommendedName>
        <fullName evidence="8">PAN2-PAN3 deadenylation complex subunit PAN3</fullName>
    </recommendedName>
    <alternativeName>
        <fullName evidence="8">PAB1P-dependent poly(A)-specific ribonuclease</fullName>
    </alternativeName>
    <alternativeName>
        <fullName evidence="8">Poly(A)-nuclease deadenylation complex subunit 3</fullName>
        <shortName evidence="8">PAN deadenylation complex subunit 3</shortName>
    </alternativeName>
</protein>
<dbReference type="GO" id="GO:0008270">
    <property type="term" value="F:zinc ion binding"/>
    <property type="evidence" value="ECO:0007669"/>
    <property type="project" value="UniProtKB-KW"/>
</dbReference>
<dbReference type="InterPro" id="IPR011009">
    <property type="entry name" value="Kinase-like_dom_sf"/>
</dbReference>
<keyword evidence="2 8" id="KW-0963">Cytoplasm</keyword>
<evidence type="ECO:0000256" key="4">
    <source>
        <dbReference type="ARBA" id="ARBA00022741"/>
    </source>
</evidence>
<evidence type="ECO:0000256" key="7">
    <source>
        <dbReference type="ARBA" id="ARBA00023054"/>
    </source>
</evidence>
<proteinExistence type="inferred from homology"/>
<feature type="domain" description="C3H1-type" evidence="11">
    <location>
        <begin position="23"/>
        <end position="52"/>
    </location>
</feature>
<dbReference type="VEuPathDB" id="FungiDB:GMDG_06909"/>
<comment type="function">
    <text evidence="8">Regulatory subunit of the poly(A)-nuclease (PAN) deadenylation complex, one of two cytoplasmic mRNA deadenylases involved in mRNA turnover. PAN specifically shortens poly(A) tails of RNA and the activity is stimulated by poly(A)-binding protein PAB1. PAN deadenylation is followed by rapid degradation of the shortened mRNA tails by the CCR4-NOT complex. Deadenylated mRNAs are then degraded by two alternative mechanisms, namely exosome-mediated 3'-5' exonucleolytic degradation, or deadenlyation-dependent mRNA decaping and subsequent 5'-3' exonucleolytic degradation by XRN1. May also be involved in post-transcriptional maturation of mRNA poly(A) tails. PAN3 acts as a positive regulator for PAN activity, recruiting the catalytic subunit PAN2 to mRNA via its interaction with RNA and with PAB1.</text>
</comment>
<dbReference type="Proteomes" id="UP000077154">
    <property type="component" value="Unassembled WGS sequence"/>
</dbReference>
<feature type="region of interest" description="Disordered" evidence="10">
    <location>
        <begin position="1"/>
        <end position="23"/>
    </location>
</feature>
<dbReference type="PROSITE" id="PS50103">
    <property type="entry name" value="ZF_C3H1"/>
    <property type="match status" value="1"/>
</dbReference>
<dbReference type="GO" id="GO:0006397">
    <property type="term" value="P:mRNA processing"/>
    <property type="evidence" value="ECO:0007669"/>
    <property type="project" value="UniProtKB-KW"/>
</dbReference>
<sequence>MATTRFVPGQKAVGSPRPKGRENAKDTLCRNVLIYGHCRYEDQGCAFNHEPNKAHTTQTEMPKKSLNVDSPSFTPIGLANTSAGLSAMSSRAASAAPFTPRSAASGTATPTHQEDSVSFNPAQIREFTPQNYDLNTSTLNGGGLDAQVPFDPFTIPNSTQAVPAAQYNPYLEDTSAGASAAYYPGQASYAATAQPLQYHLYAPMGPHREDLLAYQRLPHDFFMPEKLREELQRKSEASLQTMPNSQLPTLDNYHSLVALDTSHHKSATVFGYPSWVYKATSSKNGNLYCLRRLEGYRLTNEKAIRSVKEWRRVDCGGVVTVLDAFTTRAFGDSSLIFVTDYHPLAKTLVETHFSTANRFGNRVATTVPEQVLWGYIVQISAALKSVHGSNLAVRCLEPSKVLVTDKNRVRLSACAVLDVVHHDTQQSLQELQQEDLQLFGKLILAIGTNNLLTQQNMKVAVEQLGRIYSAEIRDTVLWLLTPAVAPATRSIDEFLCGISSHVVSSLDSAFHQADRLASELSRELENGRLARLLMKLGTINERQEYEGDRNWSENGERYMLKLFRDYVFHQVDAVGNPVLDIGHMIRCLNKLDAGVDEKILLTSRDDQTSFVVTYKELKKQVAAAFGDLMKPAGTKPNRPF</sequence>
<dbReference type="InterPro" id="IPR041332">
    <property type="entry name" value="Pan3_CK"/>
</dbReference>
<dbReference type="GO" id="GO:0000289">
    <property type="term" value="P:nuclear-transcribed mRNA poly(A) tail shortening"/>
    <property type="evidence" value="ECO:0007669"/>
    <property type="project" value="UniProtKB-UniRule"/>
</dbReference>
<dbReference type="InterPro" id="IPR000571">
    <property type="entry name" value="Znf_CCCH"/>
</dbReference>
<evidence type="ECO:0000256" key="6">
    <source>
        <dbReference type="ARBA" id="ARBA00022840"/>
    </source>
</evidence>
<keyword evidence="6 8" id="KW-0067">ATP-binding</keyword>
<keyword evidence="7 8" id="KW-0175">Coiled coil</keyword>
<dbReference type="GeneID" id="36283124"/>
<evidence type="ECO:0000256" key="8">
    <source>
        <dbReference type="HAMAP-Rule" id="MF_03181"/>
    </source>
</evidence>
<keyword evidence="9" id="KW-0862">Zinc</keyword>
<dbReference type="Pfam" id="PF18101">
    <property type="entry name" value="Pan3_CK"/>
    <property type="match status" value="1"/>
</dbReference>
<dbReference type="PANTHER" id="PTHR12272:SF11">
    <property type="entry name" value="PAN2-PAN3 DEADENYLATION COMPLEX SUBUNIT PAN3"/>
    <property type="match status" value="1"/>
</dbReference>
<evidence type="ECO:0000259" key="11">
    <source>
        <dbReference type="PROSITE" id="PS50103"/>
    </source>
</evidence>
<comment type="caution">
    <text evidence="8">Lacks conserved residue(s) required for the propagation of feature annotation.</text>
</comment>
<evidence type="ECO:0000256" key="5">
    <source>
        <dbReference type="ARBA" id="ARBA00022771"/>
    </source>
</evidence>
<dbReference type="EMBL" id="KV441386">
    <property type="protein sequence ID" value="OAF63272.1"/>
    <property type="molecule type" value="Genomic_DNA"/>
</dbReference>
<keyword evidence="4 8" id="KW-0547">Nucleotide-binding</keyword>
<feature type="binding site" evidence="8">
    <location>
        <position position="291"/>
    </location>
    <ligand>
        <name>ATP</name>
        <dbReference type="ChEBI" id="CHEBI:30616"/>
    </ligand>
</feature>
<evidence type="ECO:0000256" key="1">
    <source>
        <dbReference type="ARBA" id="ARBA00004496"/>
    </source>
</evidence>
<comment type="subcellular location">
    <subcellularLocation>
        <location evidence="1 8">Cytoplasm</location>
    </subcellularLocation>
</comment>
<feature type="region of interest" description="Disordered" evidence="10">
    <location>
        <begin position="97"/>
        <end position="117"/>
    </location>
</feature>
<dbReference type="FunFam" id="1.10.287.3700:FF:000001">
    <property type="entry name" value="PAN2-PAN3 deadenylation complex subunit PAN3"/>
    <property type="match status" value="1"/>
</dbReference>
<dbReference type="GO" id="GO:0000932">
    <property type="term" value="C:P-body"/>
    <property type="evidence" value="ECO:0007669"/>
    <property type="project" value="TreeGrafter"/>
</dbReference>
<comment type="similarity">
    <text evidence="8">Belongs to the protein kinase superfamily. PAN3 family.</text>
</comment>
<dbReference type="GO" id="GO:0031251">
    <property type="term" value="C:PAN complex"/>
    <property type="evidence" value="ECO:0007669"/>
    <property type="project" value="UniProtKB-UniRule"/>
</dbReference>
<dbReference type="Gene3D" id="1.10.287.3700">
    <property type="match status" value="1"/>
</dbReference>
<comment type="domain">
    <text evidence="8">The N-terminal zinc finger binds to poly(A) RNA.</text>
</comment>
<feature type="region of interest" description="Knob domain" evidence="8">
    <location>
        <begin position="539"/>
        <end position="640"/>
    </location>
</feature>
<dbReference type="Gene3D" id="1.20.5.5160">
    <property type="match status" value="1"/>
</dbReference>
<evidence type="ECO:0000256" key="9">
    <source>
        <dbReference type="PROSITE-ProRule" id="PRU00723"/>
    </source>
</evidence>
<comment type="domain">
    <text evidence="8">Contains a pseudokinase domain. The protein kinase domain is predicted to be catalytically inactive because some of the residues important for catalytic activity are substituted and it lacks the equivalent of the binding site for a peptide substrate. However, it has retained an ATP-binding site and ATP-binding is required for mRNA degradation, stimulating the activity of the PAN2 nuclease in vitro. The nucleotide-binding site is juxtaposed to the RNase active site of PAN2 in the complex and may actually bind nucleosides of a poly(A) RNA rather than ATP, feeding the poly(A)-tail to the active site of the deadenylase and thus increasing the efficiency with which this distributive enzyme degrades oligo(A) RNAs.</text>
</comment>
<comment type="domain">
    <text evidence="8">The pseudokinase domain, the coiled-coil (CC), and C-terminal knob domain (CK) form a structural unit (PKC) that forms an extensive high-affinity interaction surface for PAN2.</text>
</comment>
<feature type="zinc finger region" description="C3H1-type" evidence="9">
    <location>
        <begin position="23"/>
        <end position="52"/>
    </location>
</feature>
<feature type="binding site" evidence="8">
    <location>
        <begin position="340"/>
        <end position="347"/>
    </location>
    <ligand>
        <name>ATP</name>
        <dbReference type="ChEBI" id="CHEBI:30616"/>
    </ligand>
</feature>
<organism evidence="12">
    <name type="scientific">Pseudogymnoascus destructans</name>
    <dbReference type="NCBI Taxonomy" id="655981"/>
    <lineage>
        <taxon>Eukaryota</taxon>
        <taxon>Fungi</taxon>
        <taxon>Dikarya</taxon>
        <taxon>Ascomycota</taxon>
        <taxon>Pezizomycotina</taxon>
        <taxon>Leotiomycetes</taxon>
        <taxon>Thelebolales</taxon>
        <taxon>Thelebolaceae</taxon>
        <taxon>Pseudogymnoascus</taxon>
    </lineage>
</organism>
<dbReference type="Gene3D" id="6.10.250.3160">
    <property type="match status" value="1"/>
</dbReference>
<feature type="coiled-coil region" evidence="8">
    <location>
        <begin position="500"/>
        <end position="538"/>
    </location>
</feature>
<dbReference type="SUPFAM" id="SSF56112">
    <property type="entry name" value="Protein kinase-like (PK-like)"/>
    <property type="match status" value="1"/>
</dbReference>
<dbReference type="HAMAP" id="MF_03181">
    <property type="entry name" value="PAN3"/>
    <property type="match status" value="1"/>
</dbReference>
<keyword evidence="5 9" id="KW-0863">Zinc-finger</keyword>
<dbReference type="Gene3D" id="1.10.510.10">
    <property type="entry name" value="Transferase(Phosphotransferase) domain 1"/>
    <property type="match status" value="1"/>
</dbReference>
<dbReference type="RefSeq" id="XP_024328541.1">
    <property type="nucleotide sequence ID" value="XM_024463722.1"/>
</dbReference>